<dbReference type="Proteomes" id="UP001140453">
    <property type="component" value="Unassembled WGS sequence"/>
</dbReference>
<feature type="region of interest" description="Disordered" evidence="1">
    <location>
        <begin position="130"/>
        <end position="194"/>
    </location>
</feature>
<name>A0A9W8YPV9_9PEZI</name>
<feature type="region of interest" description="Disordered" evidence="1">
    <location>
        <begin position="233"/>
        <end position="330"/>
    </location>
</feature>
<feature type="compositionally biased region" description="Basic and acidic residues" evidence="1">
    <location>
        <begin position="238"/>
        <end position="251"/>
    </location>
</feature>
<feature type="compositionally biased region" description="Acidic residues" evidence="1">
    <location>
        <begin position="291"/>
        <end position="315"/>
    </location>
</feature>
<accession>A0A9W8YPV9</accession>
<feature type="compositionally biased region" description="Acidic residues" evidence="1">
    <location>
        <begin position="166"/>
        <end position="184"/>
    </location>
</feature>
<proteinExistence type="predicted"/>
<dbReference type="AlphaFoldDB" id="A0A9W8YPV9"/>
<dbReference type="EMBL" id="JAPEVB010000005">
    <property type="protein sequence ID" value="KAJ4387745.1"/>
    <property type="molecule type" value="Genomic_DNA"/>
</dbReference>
<gene>
    <name evidence="2" type="ORF">N0V93_008346</name>
</gene>
<sequence>MAPGRARIRAGASAGASAEFLPSLLQLCRGPSTRLATPNNFGNNHQLRPHVSELNRHHLRHMLDSPSLLLQASSALPPESRQQFVQTARGLTEYRDQDTRVAPIFETWRVDHGADDDRKHFVRGALHGTDPELYPHTDDPHWDDPFLHRAFPPPQGPGFDEAHTESDDEEDQGEDEDEDEEVDENGCRNDDDYPPVIEQEYEFPLDEISGDAGFELDRCENCNRLWIECFGCGSEPQVDPRESSSFREHAREVRRRQRRANETQAERDERVHVRDQRPLNPPAPRDRDFWEETSDEDTSEEDEQGEAEQVGDQETEAGQTNSDPHNSGTL</sequence>
<feature type="compositionally biased region" description="Basic and acidic residues" evidence="1">
    <location>
        <begin position="130"/>
        <end position="147"/>
    </location>
</feature>
<evidence type="ECO:0000256" key="1">
    <source>
        <dbReference type="SAM" id="MobiDB-lite"/>
    </source>
</evidence>
<evidence type="ECO:0000313" key="3">
    <source>
        <dbReference type="Proteomes" id="UP001140453"/>
    </source>
</evidence>
<feature type="compositionally biased region" description="Polar residues" evidence="1">
    <location>
        <begin position="316"/>
        <end position="330"/>
    </location>
</feature>
<reference evidence="2" key="1">
    <citation type="submission" date="2022-10" db="EMBL/GenBank/DDBJ databases">
        <title>Tapping the CABI collections for fungal endophytes: first genome assemblies for Collariella, Neodidymelliopsis, Ascochyta clinopodiicola, Didymella pomorum, Didymosphaeria variabile, Neocosmospora piperis and Neocucurbitaria cava.</title>
        <authorList>
            <person name="Hill R."/>
        </authorList>
    </citation>
    <scope>NUCLEOTIDE SEQUENCE</scope>
    <source>
        <strain evidence="2">IMI 355082</strain>
    </source>
</reference>
<keyword evidence="3" id="KW-1185">Reference proteome</keyword>
<feature type="compositionally biased region" description="Basic and acidic residues" evidence="1">
    <location>
        <begin position="259"/>
        <end position="277"/>
    </location>
</feature>
<protein>
    <submittedName>
        <fullName evidence="2">Uncharacterized protein</fullName>
    </submittedName>
</protein>
<organism evidence="2 3">
    <name type="scientific">Gnomoniopsis smithogilvyi</name>
    <dbReference type="NCBI Taxonomy" id="1191159"/>
    <lineage>
        <taxon>Eukaryota</taxon>
        <taxon>Fungi</taxon>
        <taxon>Dikarya</taxon>
        <taxon>Ascomycota</taxon>
        <taxon>Pezizomycotina</taxon>
        <taxon>Sordariomycetes</taxon>
        <taxon>Sordariomycetidae</taxon>
        <taxon>Diaporthales</taxon>
        <taxon>Gnomoniaceae</taxon>
        <taxon>Gnomoniopsis</taxon>
    </lineage>
</organism>
<comment type="caution">
    <text evidence="2">The sequence shown here is derived from an EMBL/GenBank/DDBJ whole genome shotgun (WGS) entry which is preliminary data.</text>
</comment>
<evidence type="ECO:0000313" key="2">
    <source>
        <dbReference type="EMBL" id="KAJ4387745.1"/>
    </source>
</evidence>